<dbReference type="Proteomes" id="UP001287286">
    <property type="component" value="Unassembled WGS sequence"/>
</dbReference>
<proteinExistence type="predicted"/>
<sequence>MQPGSPAASCRELGVGHWAMVGRCHQPCGPLGPKKRYDDDGGDGGRCSKPQAGGARQWPQKDSGFVAPPRPLRLYGLARVCTPHSMPLPAAGGRSPARARDVTTARPTTCAQGFSNQRVAMCAFQFSPEHRSTPPTGNDATVAMRPAGVIPAQSILERQFPHKFPMPSTAAACLHNSFVGVIFTGRAVVDETPRRRTTTNKEKLESFKPPGAPPRSVGREGVWHATADLPQKTGPRRGGSGHGAERDDGRWDPLEWGWVVGGSRLRERRERGRDGSGARQVAASARNRCGGLELTTGRTESGVAIQHASRVFAGPAGQPGNATTTLVTHQPITASSEPKLFRVEPVMANNARTSWLTPPVHRCGCSLVLSRQPPTANGWGTHHPALRAGGEMTSWRGVSTQDEMADGGAGLATWRGSNAHKREKKGPGGVCARDFGTRYFGAPAEAQAQKPTRSRGPADQRLALTPPDGVQHGRSERALPLRRAFQQTASLQLLGSQQAHGSKSGGGGGGATCPLVRLCISPSPPGARRNPSFRPVNWHGKHVVRRLICPFANRRRPHPPTPAAAPFDAAILVPVPVSVAVPRPRPCGRIRNGAQFFLPRDSAAAALTTSCLFNVGKLPHHGPVSRDSWLDSEMTTREHWPPTAISCIGARSCIALHCTLRIARSTEHSAVMYGTLGKPDFMRARATDPAVRVKTTMERPTSHEPRDILPGSDPLVATWHALPPALEGIPMASRTDGHDRAARKGGNGEEIAHSFRAIRHFGGERTRHRRLTLTVARSVHYVYACFAKRSTFPAAFSRRDSMR</sequence>
<protein>
    <submittedName>
        <fullName evidence="2">Uncharacterized protein</fullName>
    </submittedName>
</protein>
<evidence type="ECO:0000313" key="2">
    <source>
        <dbReference type="EMBL" id="KAK4091083.1"/>
    </source>
</evidence>
<feature type="region of interest" description="Disordered" evidence="1">
    <location>
        <begin position="29"/>
        <end position="67"/>
    </location>
</feature>
<feature type="region of interest" description="Disordered" evidence="1">
    <location>
        <begin position="443"/>
        <end position="474"/>
    </location>
</feature>
<keyword evidence="3" id="KW-1185">Reference proteome</keyword>
<evidence type="ECO:0000256" key="1">
    <source>
        <dbReference type="SAM" id="MobiDB-lite"/>
    </source>
</evidence>
<accession>A0ABR0C5T1</accession>
<feature type="compositionally biased region" description="Basic and acidic residues" evidence="1">
    <location>
        <begin position="192"/>
        <end position="206"/>
    </location>
</feature>
<comment type="caution">
    <text evidence="2">The sequence shown here is derived from an EMBL/GenBank/DDBJ whole genome shotgun (WGS) entry which is preliminary data.</text>
</comment>
<organism evidence="2 3">
    <name type="scientific">Purpureocillium lilacinum</name>
    <name type="common">Paecilomyces lilacinus</name>
    <dbReference type="NCBI Taxonomy" id="33203"/>
    <lineage>
        <taxon>Eukaryota</taxon>
        <taxon>Fungi</taxon>
        <taxon>Dikarya</taxon>
        <taxon>Ascomycota</taxon>
        <taxon>Pezizomycotina</taxon>
        <taxon>Sordariomycetes</taxon>
        <taxon>Hypocreomycetidae</taxon>
        <taxon>Hypocreales</taxon>
        <taxon>Ophiocordycipitaceae</taxon>
        <taxon>Purpureocillium</taxon>
    </lineage>
</organism>
<feature type="compositionally biased region" description="Basic and acidic residues" evidence="1">
    <location>
        <begin position="243"/>
        <end position="252"/>
    </location>
</feature>
<reference evidence="2 3" key="1">
    <citation type="journal article" date="2024" name="Microbiol. Resour. Announc.">
        <title>Genome annotations for the ascomycete fungi Trichoderma harzianum, Trichoderma aggressivum, and Purpureocillium lilacinum.</title>
        <authorList>
            <person name="Beijen E.P.W."/>
            <person name="Ohm R.A."/>
        </authorList>
    </citation>
    <scope>NUCLEOTIDE SEQUENCE [LARGE SCALE GENOMIC DNA]</scope>
    <source>
        <strain evidence="2 3">CBS 150709</strain>
    </source>
</reference>
<feature type="region of interest" description="Disordered" evidence="1">
    <location>
        <begin position="192"/>
        <end position="252"/>
    </location>
</feature>
<name>A0ABR0C5T1_PURLI</name>
<evidence type="ECO:0000313" key="3">
    <source>
        <dbReference type="Proteomes" id="UP001287286"/>
    </source>
</evidence>
<dbReference type="EMBL" id="JAWRVI010000013">
    <property type="protein sequence ID" value="KAK4091083.1"/>
    <property type="molecule type" value="Genomic_DNA"/>
</dbReference>
<feature type="region of interest" description="Disordered" evidence="1">
    <location>
        <begin position="411"/>
        <end position="430"/>
    </location>
</feature>
<gene>
    <name evidence="2" type="ORF">Purlil1_4663</name>
</gene>